<evidence type="ECO:0000256" key="3">
    <source>
        <dbReference type="ARBA" id="ARBA00022782"/>
    </source>
</evidence>
<dbReference type="GO" id="GO:0030154">
    <property type="term" value="P:cell differentiation"/>
    <property type="evidence" value="ECO:0007669"/>
    <property type="project" value="UniProtKB-KW"/>
</dbReference>
<name>A0A915Q0G1_9BILA</name>
<dbReference type="Proteomes" id="UP000887581">
    <property type="component" value="Unplaced"/>
</dbReference>
<dbReference type="PANTHER" id="PTHR12258:SF5">
    <property type="entry name" value="BCDNA.GH02250-RELATED"/>
    <property type="match status" value="1"/>
</dbReference>
<keyword evidence="3" id="KW-0221">Differentiation</keyword>
<comment type="function">
    <text evidence="1">JanA and janB regulate somatic sex differentiation.</text>
</comment>
<keyword evidence="8" id="KW-1185">Reference proteome</keyword>
<accession>A0A915Q0G1</accession>
<organism evidence="8 9">
    <name type="scientific">Setaria digitata</name>
    <dbReference type="NCBI Taxonomy" id="48799"/>
    <lineage>
        <taxon>Eukaryota</taxon>
        <taxon>Metazoa</taxon>
        <taxon>Ecdysozoa</taxon>
        <taxon>Nematoda</taxon>
        <taxon>Chromadorea</taxon>
        <taxon>Rhabditida</taxon>
        <taxon>Spirurina</taxon>
        <taxon>Spiruromorpha</taxon>
        <taxon>Filarioidea</taxon>
        <taxon>Setariidae</taxon>
        <taxon>Setaria</taxon>
    </lineage>
</organism>
<feature type="active site" description="Proton acceptor" evidence="6">
    <location>
        <position position="45"/>
    </location>
</feature>
<evidence type="ECO:0000256" key="6">
    <source>
        <dbReference type="PIRSR" id="PIRSR607702-1"/>
    </source>
</evidence>
<dbReference type="WBParaSite" id="sdigi.contig69.g3526.t1">
    <property type="protein sequence ID" value="sdigi.contig69.g3526.t1"/>
    <property type="gene ID" value="sdigi.contig69.g3526"/>
</dbReference>
<evidence type="ECO:0000256" key="1">
    <source>
        <dbReference type="ARBA" id="ARBA00002508"/>
    </source>
</evidence>
<feature type="binding site" evidence="7">
    <location>
        <position position="18"/>
    </location>
    <ligand>
        <name>substrate</name>
    </ligand>
</feature>
<proteinExistence type="inferred from homology"/>
<dbReference type="GO" id="GO:0005829">
    <property type="term" value="C:cytosol"/>
    <property type="evidence" value="ECO:0007669"/>
    <property type="project" value="TreeGrafter"/>
</dbReference>
<evidence type="ECO:0000256" key="2">
    <source>
        <dbReference type="ARBA" id="ARBA00010971"/>
    </source>
</evidence>
<comment type="similarity">
    <text evidence="2">Belongs to the janus family.</text>
</comment>
<evidence type="ECO:0000256" key="7">
    <source>
        <dbReference type="PIRSR" id="PIRSR607702-2"/>
    </source>
</evidence>
<protein>
    <recommendedName>
        <fullName evidence="5">Sex-regulated protein janus-B</fullName>
    </recommendedName>
</protein>
<dbReference type="Pfam" id="PF05005">
    <property type="entry name" value="Ocnus"/>
    <property type="match status" value="1"/>
</dbReference>
<dbReference type="AlphaFoldDB" id="A0A915Q0G1"/>
<dbReference type="FunFam" id="3.50.20.20:FF:000002">
    <property type="entry name" value="Sex-regulated protein janus-B"/>
    <property type="match status" value="1"/>
</dbReference>
<dbReference type="GO" id="GO:0101006">
    <property type="term" value="F:protein histidine phosphatase activity"/>
    <property type="evidence" value="ECO:0007669"/>
    <property type="project" value="TreeGrafter"/>
</dbReference>
<evidence type="ECO:0000256" key="4">
    <source>
        <dbReference type="ARBA" id="ARBA00022928"/>
    </source>
</evidence>
<keyword evidence="4" id="KW-0726">Sexual differentiation</keyword>
<dbReference type="PANTHER" id="PTHR12258">
    <property type="entry name" value="JANUS-A/JANUS-B"/>
    <property type="match status" value="1"/>
</dbReference>
<sequence length="115" mass="12935">MPLDDVPDAKIDSNGVFKYILIKVTEKASRKEKLIVRGYAHCPFHGDILDETEKELGPSYELQCLGGGRIKHKSEHNILVYGYSQGYGPADHQKSVDILKVAYPSYKITFSNEGY</sequence>
<evidence type="ECO:0000256" key="5">
    <source>
        <dbReference type="ARBA" id="ARBA00068496"/>
    </source>
</evidence>
<evidence type="ECO:0000313" key="9">
    <source>
        <dbReference type="WBParaSite" id="sdigi.contig69.g3526.t1"/>
    </source>
</evidence>
<dbReference type="InterPro" id="IPR038596">
    <property type="entry name" value="Janus_sf"/>
</dbReference>
<dbReference type="InterPro" id="IPR007702">
    <property type="entry name" value="Janus"/>
</dbReference>
<dbReference type="Gene3D" id="3.50.20.20">
    <property type="entry name" value="Janus/Ocnus"/>
    <property type="match status" value="1"/>
</dbReference>
<dbReference type="SUPFAM" id="SSF143724">
    <property type="entry name" value="PHP14-like"/>
    <property type="match status" value="1"/>
</dbReference>
<dbReference type="GO" id="GO:0007548">
    <property type="term" value="P:sex differentiation"/>
    <property type="evidence" value="ECO:0007669"/>
    <property type="project" value="UniProtKB-KW"/>
</dbReference>
<reference evidence="9" key="1">
    <citation type="submission" date="2022-11" db="UniProtKB">
        <authorList>
            <consortium name="WormBaseParasite"/>
        </authorList>
    </citation>
    <scope>IDENTIFICATION</scope>
</reference>
<evidence type="ECO:0000313" key="8">
    <source>
        <dbReference type="Proteomes" id="UP000887581"/>
    </source>
</evidence>